<dbReference type="Proteomes" id="UP001497457">
    <property type="component" value="Chromosome 11b"/>
</dbReference>
<dbReference type="EMBL" id="OZ075121">
    <property type="protein sequence ID" value="CAL4898352.1"/>
    <property type="molecule type" value="Genomic_DNA"/>
</dbReference>
<gene>
    <name evidence="1" type="ORF">URODEC1_LOCUS7707</name>
</gene>
<keyword evidence="2" id="KW-1185">Reference proteome</keyword>
<dbReference type="AlphaFoldDB" id="A0ABC8VWX6"/>
<name>A0ABC8VWX6_9POAL</name>
<accession>A0ABC8VWX6</accession>
<dbReference type="InterPro" id="IPR036047">
    <property type="entry name" value="F-box-like_dom_sf"/>
</dbReference>
<proteinExistence type="predicted"/>
<reference evidence="1 2" key="2">
    <citation type="submission" date="2024-10" db="EMBL/GenBank/DDBJ databases">
        <authorList>
            <person name="Ryan C."/>
        </authorList>
    </citation>
    <scope>NUCLEOTIDE SEQUENCE [LARGE SCALE GENOMIC DNA]</scope>
</reference>
<dbReference type="PANTHER" id="PTHR33207">
    <property type="entry name" value="F-BOX DOMAIN CONTAINING PROTEIN-RELATED"/>
    <property type="match status" value="1"/>
</dbReference>
<evidence type="ECO:0000313" key="2">
    <source>
        <dbReference type="Proteomes" id="UP001497457"/>
    </source>
</evidence>
<evidence type="ECO:0008006" key="3">
    <source>
        <dbReference type="Google" id="ProtNLM"/>
    </source>
</evidence>
<sequence length="428" mass="47119">MGKAKDAALRTTSILDVPDDLLELVLLRVGTPACLLRAAATCKPWLRVAAGAGLLRRFCALHDGPRLLLGHYCVNAKKMEDGITRLHAEFVPLAGTPRPANRLRQRLSLDFLPRPPRCKRALTDTRGGLLAFVRDNSHAIVCDPWTRQYRELQFPWDQHGSIIRDGSCYHCIGAFLLDADGDGSGSGSPMSSFMVLCACLVWNYTAHACVFSARNNRWIRSYVSNDIVLVHWTGGYSLDLMDTYKRIMGRAGGSIFWYGRRGHVLALDENTGDFSTFVLPAAPDVEIYCGAGHIHYKQKVRVVGGGGAAGAALRIVCVVDGNLEVFTRAHGGGVCMLERRVGLCQLADIEGGHDRLYSWRFVDTDKTTPAGLLELGAFSSSSNFLFSLDVETMKLQRLDDRTTTLRAARVFPYEIPWPQKISACLGST</sequence>
<reference evidence="2" key="1">
    <citation type="submission" date="2024-06" db="EMBL/GenBank/DDBJ databases">
        <authorList>
            <person name="Ryan C."/>
        </authorList>
    </citation>
    <scope>NUCLEOTIDE SEQUENCE [LARGE SCALE GENOMIC DNA]</scope>
</reference>
<evidence type="ECO:0000313" key="1">
    <source>
        <dbReference type="EMBL" id="CAL4898352.1"/>
    </source>
</evidence>
<protein>
    <recommendedName>
        <fullName evidence="3">F-box domain-containing protein</fullName>
    </recommendedName>
</protein>
<dbReference type="SUPFAM" id="SSF81383">
    <property type="entry name" value="F-box domain"/>
    <property type="match status" value="1"/>
</dbReference>
<organism evidence="1 2">
    <name type="scientific">Urochloa decumbens</name>
    <dbReference type="NCBI Taxonomy" id="240449"/>
    <lineage>
        <taxon>Eukaryota</taxon>
        <taxon>Viridiplantae</taxon>
        <taxon>Streptophyta</taxon>
        <taxon>Embryophyta</taxon>
        <taxon>Tracheophyta</taxon>
        <taxon>Spermatophyta</taxon>
        <taxon>Magnoliopsida</taxon>
        <taxon>Liliopsida</taxon>
        <taxon>Poales</taxon>
        <taxon>Poaceae</taxon>
        <taxon>PACMAD clade</taxon>
        <taxon>Panicoideae</taxon>
        <taxon>Panicodae</taxon>
        <taxon>Paniceae</taxon>
        <taxon>Melinidinae</taxon>
        <taxon>Urochloa</taxon>
    </lineage>
</organism>